<evidence type="ECO:0000313" key="2">
    <source>
        <dbReference type="EMBL" id="MBN7771013.1"/>
    </source>
</evidence>
<reference evidence="2 3" key="1">
    <citation type="submission" date="2021-02" db="EMBL/GenBank/DDBJ databases">
        <title>PHA producing bacteria isolated from coastal sediment in Guangdong, Shenzhen.</title>
        <authorList>
            <person name="Zheng W."/>
            <person name="Yu S."/>
            <person name="Huang Y."/>
        </authorList>
    </citation>
    <scope>NUCLEOTIDE SEQUENCE [LARGE SCALE GENOMIC DNA]</scope>
    <source>
        <strain evidence="2 3">TN21-5</strain>
    </source>
</reference>
<name>A0ABS3BHM2_9GAMM</name>
<evidence type="ECO:0000256" key="1">
    <source>
        <dbReference type="SAM" id="Phobius"/>
    </source>
</evidence>
<feature type="transmembrane region" description="Helical" evidence="1">
    <location>
        <begin position="71"/>
        <end position="93"/>
    </location>
</feature>
<evidence type="ECO:0008006" key="4">
    <source>
        <dbReference type="Google" id="ProtNLM"/>
    </source>
</evidence>
<dbReference type="Proteomes" id="UP000664344">
    <property type="component" value="Unassembled WGS sequence"/>
</dbReference>
<feature type="transmembrane region" description="Helical" evidence="1">
    <location>
        <begin position="38"/>
        <end position="59"/>
    </location>
</feature>
<organism evidence="2 3">
    <name type="scientific">Marinobacter daepoensis</name>
    <dbReference type="NCBI Taxonomy" id="262077"/>
    <lineage>
        <taxon>Bacteria</taxon>
        <taxon>Pseudomonadati</taxon>
        <taxon>Pseudomonadota</taxon>
        <taxon>Gammaproteobacteria</taxon>
        <taxon>Pseudomonadales</taxon>
        <taxon>Marinobacteraceae</taxon>
        <taxon>Marinobacter</taxon>
    </lineage>
</organism>
<sequence>MSTQANPTFTVSASPRKIKSGPPLSWISGAVRLLRSHWGVILPAYLLVFIIPALIQFGAMEVFSSGSLLGSALVIVASVIVTLLLNAGMMVLFHHAAEGRPGFSDVFAGFRGHTVVHVLLMLVMMILVMLAFGVVGYMFASVADISIHSFGGGMGRLMNSGFGPSAGLAAILFLVIVVLFAVILFGSLFCYVVPLIAVARQGALTAIGNSVRACFKNLFVLFFFAVNAVVLTQLVLFPSFAIGASTTSVVVMTTITVVVSFIWGAIICGAYYLSFREVLLNTSPESPAPEAVAPASA</sequence>
<proteinExistence type="predicted"/>
<feature type="transmembrane region" description="Helical" evidence="1">
    <location>
        <begin position="114"/>
        <end position="140"/>
    </location>
</feature>
<evidence type="ECO:0000313" key="3">
    <source>
        <dbReference type="Proteomes" id="UP000664344"/>
    </source>
</evidence>
<feature type="transmembrane region" description="Helical" evidence="1">
    <location>
        <begin position="249"/>
        <end position="273"/>
    </location>
</feature>
<gene>
    <name evidence="2" type="ORF">JYP53_13995</name>
</gene>
<keyword evidence="1" id="KW-0812">Transmembrane</keyword>
<feature type="transmembrane region" description="Helical" evidence="1">
    <location>
        <begin position="218"/>
        <end position="237"/>
    </location>
</feature>
<dbReference type="RefSeq" id="WP_206557952.1">
    <property type="nucleotide sequence ID" value="NZ_JAFKDB010000019.1"/>
</dbReference>
<keyword evidence="3" id="KW-1185">Reference proteome</keyword>
<comment type="caution">
    <text evidence="2">The sequence shown here is derived from an EMBL/GenBank/DDBJ whole genome shotgun (WGS) entry which is preliminary data.</text>
</comment>
<protein>
    <recommendedName>
        <fullName evidence="4">Membrane domain of glycerophosphoryl diester phosphodiesterase</fullName>
    </recommendedName>
</protein>
<feature type="transmembrane region" description="Helical" evidence="1">
    <location>
        <begin position="166"/>
        <end position="197"/>
    </location>
</feature>
<keyword evidence="1" id="KW-1133">Transmembrane helix</keyword>
<dbReference type="EMBL" id="JAFKDB010000019">
    <property type="protein sequence ID" value="MBN7771013.1"/>
    <property type="molecule type" value="Genomic_DNA"/>
</dbReference>
<accession>A0ABS3BHM2</accession>
<keyword evidence="1" id="KW-0472">Membrane</keyword>